<accession>A0ACC2U913</accession>
<name>A0ACC2U913_9FUNG</name>
<keyword evidence="2" id="KW-1185">Reference proteome</keyword>
<organism evidence="1 2">
    <name type="scientific">Entomophthora muscae</name>
    <dbReference type="NCBI Taxonomy" id="34485"/>
    <lineage>
        <taxon>Eukaryota</taxon>
        <taxon>Fungi</taxon>
        <taxon>Fungi incertae sedis</taxon>
        <taxon>Zoopagomycota</taxon>
        <taxon>Entomophthoromycotina</taxon>
        <taxon>Entomophthoromycetes</taxon>
        <taxon>Entomophthorales</taxon>
        <taxon>Entomophthoraceae</taxon>
        <taxon>Entomophthora</taxon>
    </lineage>
</organism>
<dbReference type="EMBL" id="QTSX02001048">
    <property type="protein sequence ID" value="KAJ9083294.1"/>
    <property type="molecule type" value="Genomic_DNA"/>
</dbReference>
<protein>
    <submittedName>
        <fullName evidence="1">Uncharacterized protein</fullName>
    </submittedName>
</protein>
<reference evidence="1" key="1">
    <citation type="submission" date="2022-04" db="EMBL/GenBank/DDBJ databases">
        <title>Genome of the entomopathogenic fungus Entomophthora muscae.</title>
        <authorList>
            <person name="Elya C."/>
            <person name="Lovett B.R."/>
            <person name="Lee E."/>
            <person name="Macias A.M."/>
            <person name="Hajek A.E."/>
            <person name="De Bivort B.L."/>
            <person name="Kasson M.T."/>
            <person name="De Fine Licht H.H."/>
            <person name="Stajich J.E."/>
        </authorList>
    </citation>
    <scope>NUCLEOTIDE SEQUENCE</scope>
    <source>
        <strain evidence="1">Berkeley</strain>
    </source>
</reference>
<evidence type="ECO:0000313" key="1">
    <source>
        <dbReference type="EMBL" id="KAJ9083294.1"/>
    </source>
</evidence>
<proteinExistence type="predicted"/>
<sequence>MSKKVQAHRDTCRFRKVKCDLEKPDCKRCRDRGNKCTYSLQPLKKARTTEYAALLERRIEALEAVLAQKTTRTAEVQPPSEVREPEKAIAPTLGTWSYTHLDVVAPNVRPMSFPEILEHLVEIFFEKVTASLMMVHRTSFVEQFRAGKAPELLLYSMCALAARYSPYLSLLCTKNKPAGKPFSERATLLFKGQLDKGPVPSTIQSGLLLGTYEFAAGNGEMAIYFLSITHRAAQYTGLNFVDSAMFYNPVNPNHLSVDELECRRRIWWECMATDVISATLFGRPLGIDDRDYVVNLPDNDMKWLGLSDQYYFRRLLSALICAWREVFRFTQHRHLRKWFRNDVITATITKLEQPLLEYAQHLPPGMEYRSGPPTVSPAHHSNTAVLHCVYWLIIILLHRSHIAHGISNKCLSASEMHSKKQCIDAAYQIATVFQDFESFDDCLLDIFSSFAAFNAATIFVNIAYTANIASATQAQQHLRLLRSFLRHASRVWAMNHMFIEILRLMEQLFRRKDPPAARDSSSIDWLVPTSTSYFQWYFANISPT</sequence>
<evidence type="ECO:0000313" key="2">
    <source>
        <dbReference type="Proteomes" id="UP001165960"/>
    </source>
</evidence>
<comment type="caution">
    <text evidence="1">The sequence shown here is derived from an EMBL/GenBank/DDBJ whole genome shotgun (WGS) entry which is preliminary data.</text>
</comment>
<gene>
    <name evidence="1" type="ORF">DSO57_1036149</name>
</gene>
<dbReference type="Proteomes" id="UP001165960">
    <property type="component" value="Unassembled WGS sequence"/>
</dbReference>